<dbReference type="EMBL" id="WLYK01000004">
    <property type="protein sequence ID" value="MTD14679.1"/>
    <property type="molecule type" value="Genomic_DNA"/>
</dbReference>
<sequence>MVPRTSADIATLTLMSERTTDPGQQALIRAVTPDRMIPPRELYRHPGRHARADEQRGTLRTADLAWLDRLHRDPAQVSDADAERVAVMQNLVRLYGAGTTPDATSRAEQSSNLQLLTAIWEPINTRHNRLEAEHPAAELKNTRVPDTGGLIAGAAHATVAHEHLDVDPRAHRTIAARLAGQGFDAADTARRDLHDTTQAWVEDARHNDPTCKR</sequence>
<accession>A0A7K1FMY2</accession>
<keyword evidence="2" id="KW-1185">Reference proteome</keyword>
<dbReference type="AlphaFoldDB" id="A0A7K1FMY2"/>
<dbReference type="Proteomes" id="UP000460221">
    <property type="component" value="Unassembled WGS sequence"/>
</dbReference>
<evidence type="ECO:0008006" key="3">
    <source>
        <dbReference type="Google" id="ProtNLM"/>
    </source>
</evidence>
<comment type="caution">
    <text evidence="1">The sequence shown here is derived from an EMBL/GenBank/DDBJ whole genome shotgun (WGS) entry which is preliminary data.</text>
</comment>
<proteinExistence type="predicted"/>
<organism evidence="1 2">
    <name type="scientific">Nakamurella alba</name>
    <dbReference type="NCBI Taxonomy" id="2665158"/>
    <lineage>
        <taxon>Bacteria</taxon>
        <taxon>Bacillati</taxon>
        <taxon>Actinomycetota</taxon>
        <taxon>Actinomycetes</taxon>
        <taxon>Nakamurellales</taxon>
        <taxon>Nakamurellaceae</taxon>
        <taxon>Nakamurella</taxon>
    </lineage>
</organism>
<protein>
    <recommendedName>
        <fullName evidence="3">DUF222 domain-containing protein</fullName>
    </recommendedName>
</protein>
<gene>
    <name evidence="1" type="ORF">GIS00_12070</name>
</gene>
<evidence type="ECO:0000313" key="1">
    <source>
        <dbReference type="EMBL" id="MTD14679.1"/>
    </source>
</evidence>
<name>A0A7K1FMY2_9ACTN</name>
<dbReference type="RefSeq" id="WP_154768714.1">
    <property type="nucleotide sequence ID" value="NZ_WLYK01000004.1"/>
</dbReference>
<reference evidence="1 2" key="1">
    <citation type="submission" date="2019-11" db="EMBL/GenBank/DDBJ databases">
        <authorList>
            <person name="Jiang L.-Q."/>
        </authorList>
    </citation>
    <scope>NUCLEOTIDE SEQUENCE [LARGE SCALE GENOMIC DNA]</scope>
    <source>
        <strain evidence="1 2">YIM 132087</strain>
    </source>
</reference>
<evidence type="ECO:0000313" key="2">
    <source>
        <dbReference type="Proteomes" id="UP000460221"/>
    </source>
</evidence>